<proteinExistence type="predicted"/>
<evidence type="ECO:0008006" key="3">
    <source>
        <dbReference type="Google" id="ProtNLM"/>
    </source>
</evidence>
<reference evidence="2" key="1">
    <citation type="submission" date="2016-10" db="EMBL/GenBank/DDBJ databases">
        <authorList>
            <person name="Varghese N."/>
            <person name="Submissions S."/>
        </authorList>
    </citation>
    <scope>NUCLEOTIDE SEQUENCE [LARGE SCALE GENOMIC DNA]</scope>
    <source>
        <strain evidence="2">DSM 44771</strain>
    </source>
</reference>
<dbReference type="STRING" id="95161.SAMN05660874_03966"/>
<dbReference type="SUPFAM" id="SSF54593">
    <property type="entry name" value="Glyoxalase/Bleomycin resistance protein/Dihydroxybiphenyl dioxygenase"/>
    <property type="match status" value="1"/>
</dbReference>
<dbReference type="InterPro" id="IPR029068">
    <property type="entry name" value="Glyas_Bleomycin-R_OHBP_Dase"/>
</dbReference>
<evidence type="ECO:0000313" key="2">
    <source>
        <dbReference type="Proteomes" id="UP000198852"/>
    </source>
</evidence>
<dbReference type="PANTHER" id="PTHR33993">
    <property type="entry name" value="GLYOXALASE-RELATED"/>
    <property type="match status" value="1"/>
</dbReference>
<evidence type="ECO:0000313" key="1">
    <source>
        <dbReference type="EMBL" id="SFS89014.1"/>
    </source>
</evidence>
<dbReference type="OrthoDB" id="5175574at2"/>
<dbReference type="Gene3D" id="3.10.180.10">
    <property type="entry name" value="2,3-Dihydroxybiphenyl 1,2-Dioxygenase, domain 1"/>
    <property type="match status" value="1"/>
</dbReference>
<name>A0A1I6TIK4_9PSEU</name>
<organism evidence="1 2">
    <name type="scientific">Saccharopolyspora flava</name>
    <dbReference type="NCBI Taxonomy" id="95161"/>
    <lineage>
        <taxon>Bacteria</taxon>
        <taxon>Bacillati</taxon>
        <taxon>Actinomycetota</taxon>
        <taxon>Actinomycetes</taxon>
        <taxon>Pseudonocardiales</taxon>
        <taxon>Pseudonocardiaceae</taxon>
        <taxon>Saccharopolyspora</taxon>
    </lineage>
</organism>
<dbReference type="PANTHER" id="PTHR33993:SF14">
    <property type="entry name" value="GB|AAF24581.1"/>
    <property type="match status" value="1"/>
</dbReference>
<protein>
    <recommendedName>
        <fullName evidence="3">Glyoxalase-like domain-containing protein</fullName>
    </recommendedName>
</protein>
<dbReference type="Proteomes" id="UP000198852">
    <property type="component" value="Unassembled WGS sequence"/>
</dbReference>
<dbReference type="AlphaFoldDB" id="A0A1I6TIK4"/>
<keyword evidence="2" id="KW-1185">Reference proteome</keyword>
<accession>A0A1I6TIK4</accession>
<dbReference type="EMBL" id="FOZX01000007">
    <property type="protein sequence ID" value="SFS89014.1"/>
    <property type="molecule type" value="Genomic_DNA"/>
</dbReference>
<sequence>MTGWQDEMNPGGEETTVPARPAVRGLRRVDLLSPDPIDAAFFYRAVLDWSPVPAGPGLDCWVGNRRCAFIRKPRADESTGFRLVFAGAPMDCSLTGPDDALAQVTKGRAQHGPMAPEPRPGEPCWAELTTTDTARADAFWADTLGWEVEGNTYTSAGRAVAGRSAGTTDAGWLCYLAVTDLDEIERYAAERDGEVQRRTHPVLGKTMLLTDPWGARIGLAETAAWG</sequence>
<dbReference type="InterPro" id="IPR052164">
    <property type="entry name" value="Anthracycline_SecMetBiosynth"/>
</dbReference>
<gene>
    <name evidence="1" type="ORF">SAMN05660874_03966</name>
</gene>